<dbReference type="PANTHER" id="PTHR43721:SF2">
    <property type="entry name" value="ELONGATION FACTOR TU, MITOCHONDRIAL"/>
    <property type="match status" value="1"/>
</dbReference>
<dbReference type="NCBIfam" id="NF000766">
    <property type="entry name" value="PRK00049.1"/>
    <property type="match status" value="1"/>
</dbReference>
<dbReference type="InterPro" id="IPR050055">
    <property type="entry name" value="EF-Tu_GTPase"/>
</dbReference>
<evidence type="ECO:0000256" key="11">
    <source>
        <dbReference type="ARBA" id="ARBA00022917"/>
    </source>
</evidence>
<dbReference type="InterPro" id="IPR027417">
    <property type="entry name" value="P-loop_NTPase"/>
</dbReference>
<keyword evidence="7" id="KW-0547">Nucleotide-binding</keyword>
<evidence type="ECO:0000256" key="10">
    <source>
        <dbReference type="ARBA" id="ARBA00022842"/>
    </source>
</evidence>
<dbReference type="PRINTS" id="PR00315">
    <property type="entry name" value="ELONGATNFCT"/>
</dbReference>
<dbReference type="NCBIfam" id="NF009373">
    <property type="entry name" value="PRK12736.1"/>
    <property type="match status" value="1"/>
</dbReference>
<dbReference type="InterPro" id="IPR031157">
    <property type="entry name" value="G_TR_CS"/>
</dbReference>
<sequence>MPQETSMLIKHSFQFLNTLLKSKHCKLNNYLKLVNYKCYSDDKSAKPALVHCNVGTIGHVDHGKTTLTAAITKVAAKLGQSKFITFDQIDRAPEEKARGITINIAHVEYSTKNRHYAHTDCPGHADYIKNMISGASQMDGAIVVVAGSEGQMPQTREHLLLSKQIGIDHVVVYVNKADLVDQEIMELVELEVRDVLNAYGFDGDNTPFVFGSALLALEGDTSEMGEPSIHRLLDVLDKHIPTPVRDTTSPFILPIDNALSIPGRGSVCIGTLRQGTIKRNDEAELMGFNSKFNCTVSEIQVFQKKVGEAKAGDNVGILLRNVKLKQIERGMLLAKADTLTLNNRYEAEIYLLSKGEGGRFRPITSKYIQQLFSRTWNVQTRIDLPSEDDMIMPGEHGTVTLTLLYKMYMDKAQTFTIRENNKLVATGIVTKVLGSMEIPQNNLGMIRTKEVIKVKKRKNK</sequence>
<dbReference type="Pfam" id="PF00009">
    <property type="entry name" value="GTP_EFTU"/>
    <property type="match status" value="1"/>
</dbReference>
<dbReference type="GO" id="GO:0005525">
    <property type="term" value="F:GTP binding"/>
    <property type="evidence" value="ECO:0007669"/>
    <property type="project" value="UniProtKB-KW"/>
</dbReference>
<dbReference type="InterPro" id="IPR004161">
    <property type="entry name" value="EFTu-like_2"/>
</dbReference>
<evidence type="ECO:0000256" key="2">
    <source>
        <dbReference type="ARBA" id="ARBA00007249"/>
    </source>
</evidence>
<evidence type="ECO:0000256" key="4">
    <source>
        <dbReference type="ARBA" id="ARBA00011986"/>
    </source>
</evidence>
<evidence type="ECO:0000256" key="9">
    <source>
        <dbReference type="ARBA" id="ARBA00022801"/>
    </source>
</evidence>
<accession>A0A8D8VA18</accession>
<evidence type="ECO:0000256" key="5">
    <source>
        <dbReference type="ARBA" id="ARBA00022490"/>
    </source>
</evidence>
<dbReference type="EMBL" id="HBUF01362709">
    <property type="protein sequence ID" value="CAG6721776.1"/>
    <property type="molecule type" value="Transcribed_RNA"/>
</dbReference>
<dbReference type="SUPFAM" id="SSF52540">
    <property type="entry name" value="P-loop containing nucleoside triphosphate hydrolases"/>
    <property type="match status" value="1"/>
</dbReference>
<dbReference type="InterPro" id="IPR041709">
    <property type="entry name" value="EF-Tu_GTP-bd"/>
</dbReference>
<proteinExistence type="inferred from homology"/>
<dbReference type="InterPro" id="IPR009000">
    <property type="entry name" value="Transl_B-barrel_sf"/>
</dbReference>
<dbReference type="GO" id="GO:0046872">
    <property type="term" value="F:metal ion binding"/>
    <property type="evidence" value="ECO:0007669"/>
    <property type="project" value="UniProtKB-KW"/>
</dbReference>
<dbReference type="InterPro" id="IPR000795">
    <property type="entry name" value="T_Tr_GTP-bd_dom"/>
</dbReference>
<dbReference type="EMBL" id="HBUF01362710">
    <property type="protein sequence ID" value="CAG6721778.1"/>
    <property type="molecule type" value="Transcribed_RNA"/>
</dbReference>
<organism evidence="14">
    <name type="scientific">Cacopsylla melanoneura</name>
    <dbReference type="NCBI Taxonomy" id="428564"/>
    <lineage>
        <taxon>Eukaryota</taxon>
        <taxon>Metazoa</taxon>
        <taxon>Ecdysozoa</taxon>
        <taxon>Arthropoda</taxon>
        <taxon>Hexapoda</taxon>
        <taxon>Insecta</taxon>
        <taxon>Pterygota</taxon>
        <taxon>Neoptera</taxon>
        <taxon>Paraneoptera</taxon>
        <taxon>Hemiptera</taxon>
        <taxon>Sternorrhyncha</taxon>
        <taxon>Psylloidea</taxon>
        <taxon>Psyllidae</taxon>
        <taxon>Psyllinae</taxon>
        <taxon>Cacopsylla</taxon>
    </lineage>
</organism>
<protein>
    <recommendedName>
        <fullName evidence="4">protein-synthesizing GTPase</fullName>
        <ecNumber evidence="4">3.6.5.3</ecNumber>
    </recommendedName>
</protein>
<dbReference type="InterPro" id="IPR004160">
    <property type="entry name" value="Transl_elong_EFTu/EF1A_C"/>
</dbReference>
<dbReference type="Pfam" id="PF03143">
    <property type="entry name" value="GTP_EFTU_D3"/>
    <property type="match status" value="1"/>
</dbReference>
<dbReference type="GO" id="GO:0003746">
    <property type="term" value="F:translation elongation factor activity"/>
    <property type="evidence" value="ECO:0007669"/>
    <property type="project" value="UniProtKB-KW"/>
</dbReference>
<dbReference type="NCBIfam" id="NF009372">
    <property type="entry name" value="PRK12735.1"/>
    <property type="match status" value="1"/>
</dbReference>
<dbReference type="PANTHER" id="PTHR43721">
    <property type="entry name" value="ELONGATION FACTOR TU-RELATED"/>
    <property type="match status" value="1"/>
</dbReference>
<keyword evidence="8 14" id="KW-0251">Elongation factor</keyword>
<evidence type="ECO:0000256" key="6">
    <source>
        <dbReference type="ARBA" id="ARBA00022723"/>
    </source>
</evidence>
<comment type="similarity">
    <text evidence="2">Belongs to the TRAFAC class translation factor GTPase superfamily. Classic translation factor GTPase family. EF-Tu/EF-1A subfamily.</text>
</comment>
<dbReference type="EC" id="3.6.5.3" evidence="4"/>
<dbReference type="EMBL" id="HBUF01362711">
    <property type="protein sequence ID" value="CAG6721780.1"/>
    <property type="molecule type" value="Transcribed_RNA"/>
</dbReference>
<dbReference type="CDD" id="cd01884">
    <property type="entry name" value="EF_Tu"/>
    <property type="match status" value="1"/>
</dbReference>
<evidence type="ECO:0000259" key="13">
    <source>
        <dbReference type="PROSITE" id="PS51722"/>
    </source>
</evidence>
<dbReference type="FunFam" id="3.40.50.300:FF:000576">
    <property type="entry name" value="Elongation factor Tu"/>
    <property type="match status" value="1"/>
</dbReference>
<dbReference type="InterPro" id="IPR005225">
    <property type="entry name" value="Small_GTP-bd"/>
</dbReference>
<dbReference type="CDD" id="cd03706">
    <property type="entry name" value="mtEFTU_III"/>
    <property type="match status" value="1"/>
</dbReference>
<dbReference type="AlphaFoldDB" id="A0A8D8VA18"/>
<dbReference type="PROSITE" id="PS00301">
    <property type="entry name" value="G_TR_1"/>
    <property type="match status" value="1"/>
</dbReference>
<evidence type="ECO:0000256" key="12">
    <source>
        <dbReference type="ARBA" id="ARBA00023134"/>
    </source>
</evidence>
<dbReference type="InterPro" id="IPR009001">
    <property type="entry name" value="Transl_elong_EF1A/Init_IF2_C"/>
</dbReference>
<keyword evidence="9" id="KW-0378">Hydrolase</keyword>
<dbReference type="FunFam" id="2.40.30.10:FF:000085">
    <property type="entry name" value="Elongation factor Tu"/>
    <property type="match status" value="1"/>
</dbReference>
<name>A0A8D8VA18_9HEMI</name>
<dbReference type="NCBIfam" id="TIGR00231">
    <property type="entry name" value="small_GTP"/>
    <property type="match status" value="1"/>
</dbReference>
<comment type="subcellular location">
    <subcellularLocation>
        <location evidence="1">Cytoplasm</location>
    </subcellularLocation>
</comment>
<evidence type="ECO:0000256" key="1">
    <source>
        <dbReference type="ARBA" id="ARBA00004496"/>
    </source>
</evidence>
<keyword evidence="10" id="KW-0460">Magnesium</keyword>
<dbReference type="GO" id="GO:0005739">
    <property type="term" value="C:mitochondrion"/>
    <property type="evidence" value="ECO:0007669"/>
    <property type="project" value="TreeGrafter"/>
</dbReference>
<feature type="domain" description="Tr-type G" evidence="13">
    <location>
        <begin position="49"/>
        <end position="244"/>
    </location>
</feature>
<keyword evidence="11" id="KW-0648">Protein biosynthesis</keyword>
<keyword evidence="12" id="KW-0342">GTP-binding</keyword>
<dbReference type="EMBL" id="HBUF01362708">
    <property type="protein sequence ID" value="CAG6721774.1"/>
    <property type="molecule type" value="Transcribed_RNA"/>
</dbReference>
<reference evidence="14" key="1">
    <citation type="submission" date="2021-05" db="EMBL/GenBank/DDBJ databases">
        <authorList>
            <person name="Alioto T."/>
            <person name="Alioto T."/>
            <person name="Gomez Garrido J."/>
        </authorList>
    </citation>
    <scope>NUCLEOTIDE SEQUENCE</scope>
</reference>
<dbReference type="Pfam" id="PF03144">
    <property type="entry name" value="GTP_EFTU_D2"/>
    <property type="match status" value="1"/>
</dbReference>
<keyword evidence="5" id="KW-0963">Cytoplasm</keyword>
<dbReference type="SUPFAM" id="SSF50465">
    <property type="entry name" value="EF-Tu/eEF-1alpha/eIF2-gamma C-terminal domain"/>
    <property type="match status" value="1"/>
</dbReference>
<dbReference type="GO" id="GO:0003924">
    <property type="term" value="F:GTPase activity"/>
    <property type="evidence" value="ECO:0007669"/>
    <property type="project" value="InterPro"/>
</dbReference>
<evidence type="ECO:0000256" key="7">
    <source>
        <dbReference type="ARBA" id="ARBA00022741"/>
    </source>
</evidence>
<dbReference type="Gene3D" id="2.40.30.10">
    <property type="entry name" value="Translation factors"/>
    <property type="match status" value="2"/>
</dbReference>
<evidence type="ECO:0000256" key="8">
    <source>
        <dbReference type="ARBA" id="ARBA00022768"/>
    </source>
</evidence>
<evidence type="ECO:0000256" key="3">
    <source>
        <dbReference type="ARBA" id="ARBA00011245"/>
    </source>
</evidence>
<keyword evidence="6" id="KW-0479">Metal-binding</keyword>
<dbReference type="SUPFAM" id="SSF50447">
    <property type="entry name" value="Translation proteins"/>
    <property type="match status" value="1"/>
</dbReference>
<comment type="subunit">
    <text evidence="3">Monomer.</text>
</comment>
<dbReference type="PROSITE" id="PS51722">
    <property type="entry name" value="G_TR_2"/>
    <property type="match status" value="1"/>
</dbReference>
<dbReference type="GO" id="GO:0070125">
    <property type="term" value="P:mitochondrial translational elongation"/>
    <property type="evidence" value="ECO:0007669"/>
    <property type="project" value="TreeGrafter"/>
</dbReference>
<dbReference type="Gene3D" id="3.40.50.300">
    <property type="entry name" value="P-loop containing nucleotide triphosphate hydrolases"/>
    <property type="match status" value="1"/>
</dbReference>
<evidence type="ECO:0000313" key="14">
    <source>
        <dbReference type="EMBL" id="CAG6721780.1"/>
    </source>
</evidence>